<proteinExistence type="predicted"/>
<dbReference type="SUPFAM" id="SSF75217">
    <property type="entry name" value="alpha/beta knot"/>
    <property type="match status" value="1"/>
</dbReference>
<comment type="caution">
    <text evidence="5">The sequence shown here is derived from an EMBL/GenBank/DDBJ whole genome shotgun (WGS) entry which is preliminary data.</text>
</comment>
<gene>
    <name evidence="6" type="ORF">DSO09_06400</name>
    <name evidence="5" type="ORF">EF809_00915</name>
</gene>
<protein>
    <recommendedName>
        <fullName evidence="9">tRNA (pseudouridine(54)-N(1))-methyltransferase</fullName>
    </recommendedName>
</protein>
<dbReference type="PANTHER" id="PTHR40703:SF1">
    <property type="entry name" value="TRNA (PSEUDOURIDINE(54)-N(1))-METHYLTRANSFERASE"/>
    <property type="match status" value="1"/>
</dbReference>
<keyword evidence="2" id="KW-0489">Methyltransferase</keyword>
<dbReference type="InterPro" id="IPR029028">
    <property type="entry name" value="Alpha/beta_knot_MTases"/>
</dbReference>
<dbReference type="Proteomes" id="UP000317265">
    <property type="component" value="Unassembled WGS sequence"/>
</dbReference>
<dbReference type="EMBL" id="QNVI01000065">
    <property type="protein sequence ID" value="TDA37720.1"/>
    <property type="molecule type" value="Genomic_DNA"/>
</dbReference>
<dbReference type="Proteomes" id="UP000316080">
    <property type="component" value="Unassembled WGS sequence"/>
</dbReference>
<keyword evidence="3" id="KW-0808">Transferase</keyword>
<reference evidence="5 7" key="2">
    <citation type="journal article" date="2019" name="Nat. Microbiol.">
        <title>Wide diversity of methane and short-chain alkane metabolisms in uncultured archaea.</title>
        <authorList>
            <person name="Borrel G."/>
            <person name="Adam P.S."/>
            <person name="McKay L.J."/>
            <person name="Chen L.X."/>
            <person name="Sierra-Garcia I.N."/>
            <person name="Sieber C.M."/>
            <person name="Letourneur Q."/>
            <person name="Ghozlane A."/>
            <person name="Andersen G.L."/>
            <person name="Li W.J."/>
            <person name="Hallam S.J."/>
            <person name="Muyzer G."/>
            <person name="de Oliveira V.M."/>
            <person name="Inskeep W.P."/>
            <person name="Banfield J.F."/>
            <person name="Gribaldo S."/>
        </authorList>
    </citation>
    <scope>NUCLEOTIDE SEQUENCE [LARGE SCALE GENOMIC DNA]</scope>
    <source>
        <strain evidence="5">Verst-YHS</strain>
    </source>
</reference>
<keyword evidence="4" id="KW-0949">S-adenosyl-L-methionine</keyword>
<dbReference type="GO" id="GO:0008175">
    <property type="term" value="F:tRNA methyltransferase activity"/>
    <property type="evidence" value="ECO:0007669"/>
    <property type="project" value="InterPro"/>
</dbReference>
<evidence type="ECO:0008006" key="9">
    <source>
        <dbReference type="Google" id="ProtNLM"/>
    </source>
</evidence>
<dbReference type="PANTHER" id="PTHR40703">
    <property type="entry name" value="TRNA (PSEUDOURIDINE(54)-N(1))-METHYLTRANSFERASE"/>
    <property type="match status" value="1"/>
</dbReference>
<dbReference type="Gene3D" id="3.40.1280.10">
    <property type="match status" value="1"/>
</dbReference>
<name>A0A520KH33_9CREN</name>
<dbReference type="Pfam" id="PF04013">
    <property type="entry name" value="Methyltrn_RNA_2"/>
    <property type="match status" value="1"/>
</dbReference>
<evidence type="ECO:0000256" key="4">
    <source>
        <dbReference type="ARBA" id="ARBA00022691"/>
    </source>
</evidence>
<reference evidence="6 8" key="1">
    <citation type="journal article" date="2019" name="Nat. Microbiol.">
        <title>Expanding anaerobic alkane metabolism in the domain of Archaea.</title>
        <authorList>
            <person name="Wang Y."/>
            <person name="Wegener G."/>
            <person name="Hou J."/>
            <person name="Wang F."/>
            <person name="Xiao X."/>
        </authorList>
    </citation>
    <scope>NUCLEOTIDE SEQUENCE [LARGE SCALE GENOMIC DNA]</scope>
    <source>
        <strain evidence="6">WYZ-LMO11</strain>
    </source>
</reference>
<keyword evidence="1" id="KW-0963">Cytoplasm</keyword>
<dbReference type="GO" id="GO:0008757">
    <property type="term" value="F:S-adenosylmethionine-dependent methyltransferase activity"/>
    <property type="evidence" value="ECO:0007669"/>
    <property type="project" value="TreeGrafter"/>
</dbReference>
<dbReference type="AlphaFoldDB" id="A0A520KH33"/>
<dbReference type="InterPro" id="IPR007158">
    <property type="entry name" value="TrmY"/>
</dbReference>
<evidence type="ECO:0000256" key="2">
    <source>
        <dbReference type="ARBA" id="ARBA00022603"/>
    </source>
</evidence>
<evidence type="ECO:0000256" key="1">
    <source>
        <dbReference type="ARBA" id="ARBA00022490"/>
    </source>
</evidence>
<evidence type="ECO:0000313" key="5">
    <source>
        <dbReference type="EMBL" id="RZN57411.1"/>
    </source>
</evidence>
<dbReference type="EMBL" id="RXIH01000007">
    <property type="protein sequence ID" value="RZN57411.1"/>
    <property type="molecule type" value="Genomic_DNA"/>
</dbReference>
<dbReference type="GO" id="GO:0030488">
    <property type="term" value="P:tRNA methylation"/>
    <property type="evidence" value="ECO:0007669"/>
    <property type="project" value="TreeGrafter"/>
</dbReference>
<organism evidence="5 7">
    <name type="scientific">Thermoproteota archaeon</name>
    <dbReference type="NCBI Taxonomy" id="2056631"/>
    <lineage>
        <taxon>Archaea</taxon>
        <taxon>Thermoproteota</taxon>
    </lineage>
</organism>
<evidence type="ECO:0000256" key="3">
    <source>
        <dbReference type="ARBA" id="ARBA00022679"/>
    </source>
</evidence>
<accession>A0A520KH33</accession>
<sequence length="173" mass="19886">MRRFFLLTSSKFINYDEIGIITRFIVGAMMLSHNLRKDVCTYIIFDNKVCIIFEGKSMKNVRPDEKSILGILKSGLLRIDSKKESRILPGVIARKIIVEDFLNNLPSPKFFYSSTHGKTEKLGENFSMIFGYPKIENLCILLKNFVPFKIGKTDLYPDQLVVIINNKIDKGEL</sequence>
<evidence type="ECO:0000313" key="7">
    <source>
        <dbReference type="Proteomes" id="UP000316080"/>
    </source>
</evidence>
<evidence type="ECO:0000313" key="8">
    <source>
        <dbReference type="Proteomes" id="UP000317265"/>
    </source>
</evidence>
<dbReference type="InterPro" id="IPR029026">
    <property type="entry name" value="tRNA_m1G_MTases_N"/>
</dbReference>
<evidence type="ECO:0000313" key="6">
    <source>
        <dbReference type="EMBL" id="TDA37720.1"/>
    </source>
</evidence>